<name>A0A8J1MSX2_XENLA</name>
<accession>A0A8J1MSX2</accession>
<dbReference type="GO" id="GO:0006955">
    <property type="term" value="P:immune response"/>
    <property type="evidence" value="ECO:0007669"/>
    <property type="project" value="InterPro"/>
</dbReference>
<comment type="similarity">
    <text evidence="1">Belongs to the tumor necrosis factor family.</text>
</comment>
<dbReference type="Proteomes" id="UP000186698">
    <property type="component" value="Chromosome 3S"/>
</dbReference>
<reference evidence="4" key="1">
    <citation type="submission" date="2024-06" db="UniProtKB">
        <authorList>
            <consortium name="RefSeq"/>
        </authorList>
    </citation>
    <scope>NUCLEOTIDE SEQUENCE [LARGE SCALE GENOMIC DNA]</scope>
    <source>
        <strain evidence="4">J_2021</strain>
    </source>
</reference>
<dbReference type="GO" id="GO:0005886">
    <property type="term" value="C:plasma membrane"/>
    <property type="evidence" value="ECO:0007669"/>
    <property type="project" value="TreeGrafter"/>
</dbReference>
<feature type="domain" description="THD" evidence="3">
    <location>
        <begin position="64"/>
        <end position="206"/>
    </location>
</feature>
<evidence type="ECO:0000256" key="2">
    <source>
        <dbReference type="SAM" id="Phobius"/>
    </source>
</evidence>
<keyword evidence="2" id="KW-1133">Transmembrane helix</keyword>
<gene>
    <name evidence="5" type="primary">LOC121402283</name>
</gene>
<dbReference type="InterPro" id="IPR042373">
    <property type="entry name" value="TNFSF9"/>
</dbReference>
<dbReference type="CTD" id="121402283"/>
<protein>
    <submittedName>
        <fullName evidence="5">Uncharacterized protein LOC121402283</fullName>
    </submittedName>
</protein>
<proteinExistence type="inferred from homology"/>
<dbReference type="GO" id="GO:0042104">
    <property type="term" value="P:positive regulation of activated T cell proliferation"/>
    <property type="evidence" value="ECO:0007669"/>
    <property type="project" value="TreeGrafter"/>
</dbReference>
<sequence>MTTVSLPVNSSDLESQKDSLRRCRCLDHCLVISVVLIMMTLGSFGVFYISWKRPIADNRNVKTSQAHLVPTNTALETNTWTWFADGVDTVHVGQHFAVSSDNTEIVIHRTSLYYIYSQISVICRITNGCEKDTTTSLNVIKNGDESSPILTLNMTLENTHKSQKFSGTTQLLFKGERLSTKLWTDNNDVSWELSDKNDNYLGLFLVTDTNDIHISSE</sequence>
<dbReference type="Gene3D" id="2.60.120.40">
    <property type="match status" value="1"/>
</dbReference>
<dbReference type="PANTHER" id="PTHR15153">
    <property type="entry name" value="TUMOR NECROSIS FACTOR LIGAND SUPERFAMILY MEMBER 9"/>
    <property type="match status" value="1"/>
</dbReference>
<keyword evidence="2" id="KW-0812">Transmembrane</keyword>
<organism evidence="4 5">
    <name type="scientific">Xenopus laevis</name>
    <name type="common">African clawed frog</name>
    <dbReference type="NCBI Taxonomy" id="8355"/>
    <lineage>
        <taxon>Eukaryota</taxon>
        <taxon>Metazoa</taxon>
        <taxon>Chordata</taxon>
        <taxon>Craniata</taxon>
        <taxon>Vertebrata</taxon>
        <taxon>Euteleostomi</taxon>
        <taxon>Amphibia</taxon>
        <taxon>Batrachia</taxon>
        <taxon>Anura</taxon>
        <taxon>Pipoidea</taxon>
        <taxon>Pipidae</taxon>
        <taxon>Xenopodinae</taxon>
        <taxon>Xenopus</taxon>
        <taxon>Xenopus</taxon>
    </lineage>
</organism>
<keyword evidence="4" id="KW-1185">Reference proteome</keyword>
<reference evidence="5" key="2">
    <citation type="submission" date="2025-08" db="UniProtKB">
        <authorList>
            <consortium name="RefSeq"/>
        </authorList>
    </citation>
    <scope>IDENTIFICATION</scope>
    <source>
        <strain evidence="5">J_2021</strain>
        <tissue evidence="5">Erythrocytes</tissue>
    </source>
</reference>
<keyword evidence="2" id="KW-0472">Membrane</keyword>
<dbReference type="GO" id="GO:0005164">
    <property type="term" value="F:tumor necrosis factor receptor binding"/>
    <property type="evidence" value="ECO:0007669"/>
    <property type="project" value="InterPro"/>
</dbReference>
<feature type="transmembrane region" description="Helical" evidence="2">
    <location>
        <begin position="29"/>
        <end position="51"/>
    </location>
</feature>
<dbReference type="SUPFAM" id="SSF49842">
    <property type="entry name" value="TNF-like"/>
    <property type="match status" value="1"/>
</dbReference>
<evidence type="ECO:0000256" key="1">
    <source>
        <dbReference type="ARBA" id="ARBA00008670"/>
    </source>
</evidence>
<dbReference type="InterPro" id="IPR008983">
    <property type="entry name" value="Tumour_necrosis_fac-like_dom"/>
</dbReference>
<dbReference type="Pfam" id="PF00229">
    <property type="entry name" value="TNF"/>
    <property type="match status" value="1"/>
</dbReference>
<dbReference type="InterPro" id="IPR006052">
    <property type="entry name" value="TNF_dom"/>
</dbReference>
<evidence type="ECO:0000259" key="3">
    <source>
        <dbReference type="SMART" id="SM00207"/>
    </source>
</evidence>
<evidence type="ECO:0000313" key="5">
    <source>
        <dbReference type="RefSeq" id="XP_041444867.1"/>
    </source>
</evidence>
<dbReference type="GO" id="GO:0045585">
    <property type="term" value="P:positive regulation of cytotoxic T cell differentiation"/>
    <property type="evidence" value="ECO:0007669"/>
    <property type="project" value="TreeGrafter"/>
</dbReference>
<dbReference type="SMART" id="SM00207">
    <property type="entry name" value="TNF"/>
    <property type="match status" value="1"/>
</dbReference>
<evidence type="ECO:0000313" key="4">
    <source>
        <dbReference type="Proteomes" id="UP000186698"/>
    </source>
</evidence>
<dbReference type="KEGG" id="xla:121402283"/>
<dbReference type="GeneID" id="121402283"/>
<dbReference type="OrthoDB" id="9899228at2759"/>
<dbReference type="RefSeq" id="XP_041444867.1">
    <property type="nucleotide sequence ID" value="XM_041588933.1"/>
</dbReference>
<dbReference type="PANTHER" id="PTHR15153:SF0">
    <property type="entry name" value="TUMOR NECROSIS FACTOR LIGAND SUPERFAMILY MEMBER 9"/>
    <property type="match status" value="1"/>
</dbReference>
<dbReference type="AlphaFoldDB" id="A0A8J1MSX2"/>